<evidence type="ECO:0000313" key="2">
    <source>
        <dbReference type="EMBL" id="HIZ24330.1"/>
    </source>
</evidence>
<gene>
    <name evidence="2" type="ORF">H9812_02495</name>
</gene>
<reference evidence="2" key="1">
    <citation type="journal article" date="2021" name="PeerJ">
        <title>Extensive microbial diversity within the chicken gut microbiome revealed by metagenomics and culture.</title>
        <authorList>
            <person name="Gilroy R."/>
            <person name="Ravi A."/>
            <person name="Getino M."/>
            <person name="Pursley I."/>
            <person name="Horton D.L."/>
            <person name="Alikhan N.F."/>
            <person name="Baker D."/>
            <person name="Gharbi K."/>
            <person name="Hall N."/>
            <person name="Watson M."/>
            <person name="Adriaenssens E.M."/>
            <person name="Foster-Nyarko E."/>
            <person name="Jarju S."/>
            <person name="Secka A."/>
            <person name="Antonio M."/>
            <person name="Oren A."/>
            <person name="Chaudhuri R.R."/>
            <person name="La Ragione R."/>
            <person name="Hildebrand F."/>
            <person name="Pallen M.J."/>
        </authorList>
    </citation>
    <scope>NUCLEOTIDE SEQUENCE</scope>
    <source>
        <strain evidence="2">CHK33-5263</strain>
    </source>
</reference>
<dbReference type="Pfam" id="PF07859">
    <property type="entry name" value="Abhydrolase_3"/>
    <property type="match status" value="1"/>
</dbReference>
<dbReference type="Proteomes" id="UP000824044">
    <property type="component" value="Unassembled WGS sequence"/>
</dbReference>
<feature type="domain" description="Alpha/beta hydrolase fold-3" evidence="1">
    <location>
        <begin position="2"/>
        <end position="65"/>
    </location>
</feature>
<accession>A0A9D2IVH7</accession>
<reference evidence="2" key="2">
    <citation type="submission" date="2021-04" db="EMBL/GenBank/DDBJ databases">
        <authorList>
            <person name="Gilroy R."/>
        </authorList>
    </citation>
    <scope>NUCLEOTIDE SEQUENCE</scope>
    <source>
        <strain evidence="2">CHK33-5263</strain>
    </source>
</reference>
<dbReference type="EMBL" id="DXBS01000052">
    <property type="protein sequence ID" value="HIZ24330.1"/>
    <property type="molecule type" value="Genomic_DNA"/>
</dbReference>
<dbReference type="GO" id="GO:0016787">
    <property type="term" value="F:hydrolase activity"/>
    <property type="evidence" value="ECO:0007669"/>
    <property type="project" value="UniProtKB-KW"/>
</dbReference>
<organism evidence="2 3">
    <name type="scientific">Candidatus Gallimonas intestinigallinarum</name>
    <dbReference type="NCBI Taxonomy" id="2838604"/>
    <lineage>
        <taxon>Bacteria</taxon>
        <taxon>Bacillati</taxon>
        <taxon>Bacillota</taxon>
        <taxon>Clostridia</taxon>
        <taxon>Candidatus Gallimonas</taxon>
    </lineage>
</organism>
<evidence type="ECO:0000313" key="3">
    <source>
        <dbReference type="Proteomes" id="UP000824044"/>
    </source>
</evidence>
<evidence type="ECO:0000259" key="1">
    <source>
        <dbReference type="Pfam" id="PF07859"/>
    </source>
</evidence>
<dbReference type="SUPFAM" id="SSF53474">
    <property type="entry name" value="alpha/beta-Hydrolases"/>
    <property type="match status" value="1"/>
</dbReference>
<sequence>MWQYYLADGQYSSPAEEADVSFFPPTYLETAQFDCLHDEGVAFAEKLREQHVPVTLRETVGTMHGHDIVRKSRVTKESVMARCAALAAALGTRSDQSRQK</sequence>
<keyword evidence="2" id="KW-0378">Hydrolase</keyword>
<dbReference type="Gene3D" id="3.40.50.1820">
    <property type="entry name" value="alpha/beta hydrolase"/>
    <property type="match status" value="1"/>
</dbReference>
<dbReference type="AlphaFoldDB" id="A0A9D2IVH7"/>
<protein>
    <submittedName>
        <fullName evidence="2">Alpha/beta hydrolase</fullName>
    </submittedName>
</protein>
<name>A0A9D2IVH7_9FIRM</name>
<dbReference type="InterPro" id="IPR029058">
    <property type="entry name" value="AB_hydrolase_fold"/>
</dbReference>
<proteinExistence type="predicted"/>
<dbReference type="InterPro" id="IPR013094">
    <property type="entry name" value="AB_hydrolase_3"/>
</dbReference>
<comment type="caution">
    <text evidence="2">The sequence shown here is derived from an EMBL/GenBank/DDBJ whole genome shotgun (WGS) entry which is preliminary data.</text>
</comment>